<dbReference type="CDD" id="cd00085">
    <property type="entry name" value="HNHc"/>
    <property type="match status" value="1"/>
</dbReference>
<protein>
    <recommendedName>
        <fullName evidence="1">HNH nuclease domain-containing protein</fullName>
    </recommendedName>
</protein>
<sequence length="416" mass="45025">MLEALAQVDGAVDDCAETALWALSDDELLASLDATQVLAQRLAAVQLGLVRELDGRGVAIAQGASSTAVWLRERLRLSGRSARQLVQLATTIDDAPPAVRDALLSGAITVEQGRVVADTVAALPVEAGPEVADKAAQLLIDWADRFDPTSLSRLGERVLAHVAPELADQAELKALERATERAEARRHVTLSEQQNGQVRLSGNLDTETASLLREAIDPLCAPAGEHDDRSPGQRRADALGEICRLALRTGQLPDNGGDRPQLVVTVSLEELVKGVRAGTLETGTRLTPGAVRRLACDAGVLPVVLDGNSQVLDVGRQRRLFTGPLRRALVLRDVGCAFPGCDRPPRWCDGHHIRHWADGGVTALDNAVLLCGYHHRFIHRGDWTVRLAADGRPEFLPPSWLDPLRTPRRNLYHLRC</sequence>
<feature type="domain" description="HNH nuclease" evidence="1">
    <location>
        <begin position="324"/>
        <end position="376"/>
    </location>
</feature>
<dbReference type="InterPro" id="IPR003870">
    <property type="entry name" value="DUF222"/>
</dbReference>
<dbReference type="Proteomes" id="UP000198864">
    <property type="component" value="Unassembled WGS sequence"/>
</dbReference>
<dbReference type="SMART" id="SM00507">
    <property type="entry name" value="HNHc"/>
    <property type="match status" value="1"/>
</dbReference>
<dbReference type="EMBL" id="FMCR01000001">
    <property type="protein sequence ID" value="SCE75214.1"/>
    <property type="molecule type" value="Genomic_DNA"/>
</dbReference>
<dbReference type="STRING" id="285676.GA0070561_1364"/>
<reference evidence="2 3" key="1">
    <citation type="submission" date="2016-06" db="EMBL/GenBank/DDBJ databases">
        <authorList>
            <person name="Kjaerup R.B."/>
            <person name="Dalgaard T.S."/>
            <person name="Juul-Madsen H.R."/>
        </authorList>
    </citation>
    <scope>NUCLEOTIDE SEQUENCE [LARGE SCALE GENOMIC DNA]</scope>
    <source>
        <strain evidence="2 3">DSM 44871</strain>
    </source>
</reference>
<evidence type="ECO:0000313" key="2">
    <source>
        <dbReference type="EMBL" id="SCE75214.1"/>
    </source>
</evidence>
<evidence type="ECO:0000259" key="1">
    <source>
        <dbReference type="SMART" id="SM00507"/>
    </source>
</evidence>
<proteinExistence type="predicted"/>
<accession>A0A1C4UU40</accession>
<gene>
    <name evidence="2" type="ORF">GA0070561_1364</name>
</gene>
<organism evidence="2 3">
    <name type="scientific">Micromonospora saelicesensis</name>
    <dbReference type="NCBI Taxonomy" id="285676"/>
    <lineage>
        <taxon>Bacteria</taxon>
        <taxon>Bacillati</taxon>
        <taxon>Actinomycetota</taxon>
        <taxon>Actinomycetes</taxon>
        <taxon>Micromonosporales</taxon>
        <taxon>Micromonosporaceae</taxon>
        <taxon>Micromonospora</taxon>
    </lineage>
</organism>
<dbReference type="AlphaFoldDB" id="A0A1C4UU40"/>
<dbReference type="RefSeq" id="WP_091395637.1">
    <property type="nucleotide sequence ID" value="NZ_FMCR01000001.1"/>
</dbReference>
<dbReference type="InterPro" id="IPR003615">
    <property type="entry name" value="HNH_nuc"/>
</dbReference>
<name>A0A1C4UU40_9ACTN</name>
<evidence type="ECO:0000313" key="3">
    <source>
        <dbReference type="Proteomes" id="UP000198864"/>
    </source>
</evidence>
<dbReference type="Pfam" id="PF02720">
    <property type="entry name" value="DUF222"/>
    <property type="match status" value="1"/>
</dbReference>